<dbReference type="PATRIC" id="fig|43658.5.peg.2642"/>
<name>A0A0F4QLT7_9GAMM</name>
<evidence type="ECO:0000256" key="2">
    <source>
        <dbReference type="ARBA" id="ARBA00022729"/>
    </source>
</evidence>
<dbReference type="GO" id="GO:0015920">
    <property type="term" value="P:lipopolysaccharide transport"/>
    <property type="evidence" value="ECO:0007669"/>
    <property type="project" value="InterPro"/>
</dbReference>
<dbReference type="EMBL" id="JXYA01000027">
    <property type="protein sequence ID" value="KJZ08235.1"/>
    <property type="molecule type" value="Genomic_DNA"/>
</dbReference>
<feature type="signal peptide" evidence="5">
    <location>
        <begin position="1"/>
        <end position="24"/>
    </location>
</feature>
<evidence type="ECO:0000256" key="4">
    <source>
        <dbReference type="SAM" id="MobiDB-lite"/>
    </source>
</evidence>
<sequence>MSNKLTCSLILLCTLSAFHPAAYAENSPADQVIISSGTQLAQLQTNIGVFEENVEIIHGERKILADRLEVHRREELGKNKQLLVATGSPAVFQERQADGTLLKATAKEVRYDVANRMLTIKGGAEISQAGQKISAQTIVYDMEKKLISAQRGEQEQNRVRTILLPEKDNSKQPQEKGNP</sequence>
<dbReference type="AlphaFoldDB" id="A0A0F4QLT7"/>
<evidence type="ECO:0000256" key="3">
    <source>
        <dbReference type="ARBA" id="ARBA00022764"/>
    </source>
</evidence>
<evidence type="ECO:0000313" key="8">
    <source>
        <dbReference type="Proteomes" id="UP000033452"/>
    </source>
</evidence>
<evidence type="ECO:0000259" key="6">
    <source>
        <dbReference type="Pfam" id="PF03968"/>
    </source>
</evidence>
<keyword evidence="1" id="KW-0813">Transport</keyword>
<reference evidence="7 8" key="1">
    <citation type="journal article" date="2015" name="BMC Genomics">
        <title>Genome mining reveals unlocked bioactive potential of marine Gram-negative bacteria.</title>
        <authorList>
            <person name="Machado H."/>
            <person name="Sonnenschein E.C."/>
            <person name="Melchiorsen J."/>
            <person name="Gram L."/>
        </authorList>
    </citation>
    <scope>NUCLEOTIDE SEQUENCE [LARGE SCALE GENOMIC DNA]</scope>
    <source>
        <strain evidence="7 8">S2471</strain>
    </source>
</reference>
<feature type="region of interest" description="Disordered" evidence="4">
    <location>
        <begin position="151"/>
        <end position="179"/>
    </location>
</feature>
<dbReference type="InterPro" id="IPR005653">
    <property type="entry name" value="OstA-like_N"/>
</dbReference>
<dbReference type="RefSeq" id="WP_046005319.1">
    <property type="nucleotide sequence ID" value="NZ_JXYA01000027.1"/>
</dbReference>
<keyword evidence="8" id="KW-1185">Reference proteome</keyword>
<organism evidence="7 8">
    <name type="scientific">Pseudoalteromonas rubra</name>
    <dbReference type="NCBI Taxonomy" id="43658"/>
    <lineage>
        <taxon>Bacteria</taxon>
        <taxon>Pseudomonadati</taxon>
        <taxon>Pseudomonadota</taxon>
        <taxon>Gammaproteobacteria</taxon>
        <taxon>Alteromonadales</taxon>
        <taxon>Pseudoalteromonadaceae</taxon>
        <taxon>Pseudoalteromonas</taxon>
    </lineage>
</organism>
<dbReference type="GO" id="GO:0030288">
    <property type="term" value="C:outer membrane-bounded periplasmic space"/>
    <property type="evidence" value="ECO:0007669"/>
    <property type="project" value="TreeGrafter"/>
</dbReference>
<evidence type="ECO:0000256" key="5">
    <source>
        <dbReference type="SAM" id="SignalP"/>
    </source>
</evidence>
<dbReference type="GO" id="GO:0009279">
    <property type="term" value="C:cell outer membrane"/>
    <property type="evidence" value="ECO:0007669"/>
    <property type="project" value="TreeGrafter"/>
</dbReference>
<dbReference type="InterPro" id="IPR052037">
    <property type="entry name" value="LPS_export_LptA"/>
</dbReference>
<keyword evidence="3" id="KW-0574">Periplasm</keyword>
<keyword evidence="2 5" id="KW-0732">Signal</keyword>
<dbReference type="GO" id="GO:0017089">
    <property type="term" value="F:glycolipid transfer activity"/>
    <property type="evidence" value="ECO:0007669"/>
    <property type="project" value="TreeGrafter"/>
</dbReference>
<dbReference type="PANTHER" id="PTHR36504">
    <property type="entry name" value="LIPOPOLYSACCHARIDE EXPORT SYSTEM PROTEIN LPTA"/>
    <property type="match status" value="1"/>
</dbReference>
<dbReference type="NCBIfam" id="TIGR03002">
    <property type="entry name" value="outer_YhbN_LptA"/>
    <property type="match status" value="1"/>
</dbReference>
<feature type="compositionally biased region" description="Basic and acidic residues" evidence="4">
    <location>
        <begin position="165"/>
        <end position="179"/>
    </location>
</feature>
<feature type="domain" description="Organic solvent tolerance-like N-terminal" evidence="6">
    <location>
        <begin position="34"/>
        <end position="145"/>
    </location>
</feature>
<dbReference type="InterPro" id="IPR014340">
    <property type="entry name" value="LptA"/>
</dbReference>
<comment type="caution">
    <text evidence="7">The sequence shown here is derived from an EMBL/GenBank/DDBJ whole genome shotgun (WGS) entry which is preliminary data.</text>
</comment>
<dbReference type="GO" id="GO:0001530">
    <property type="term" value="F:lipopolysaccharide binding"/>
    <property type="evidence" value="ECO:0007669"/>
    <property type="project" value="InterPro"/>
</dbReference>
<evidence type="ECO:0000313" key="7">
    <source>
        <dbReference type="EMBL" id="KJZ08235.1"/>
    </source>
</evidence>
<evidence type="ECO:0000256" key="1">
    <source>
        <dbReference type="ARBA" id="ARBA00022448"/>
    </source>
</evidence>
<accession>A0A0F4QLT7</accession>
<protein>
    <submittedName>
        <fullName evidence="7">ABC transporter substrate-binding protein</fullName>
    </submittedName>
</protein>
<gene>
    <name evidence="7" type="ORF">TW77_12500</name>
</gene>
<dbReference type="Gene3D" id="2.60.450.10">
    <property type="entry name" value="Lipopolysaccharide (LPS) transport protein A like domain"/>
    <property type="match status" value="1"/>
</dbReference>
<proteinExistence type="predicted"/>
<dbReference type="Pfam" id="PF03968">
    <property type="entry name" value="LptD_N"/>
    <property type="match status" value="1"/>
</dbReference>
<dbReference type="OrthoDB" id="5599500at2"/>
<dbReference type="Proteomes" id="UP000033452">
    <property type="component" value="Unassembled WGS sequence"/>
</dbReference>
<dbReference type="PANTHER" id="PTHR36504:SF1">
    <property type="entry name" value="LIPOPOLYSACCHARIDE EXPORT SYSTEM PROTEIN LPTA"/>
    <property type="match status" value="1"/>
</dbReference>
<feature type="chain" id="PRO_5002475551" evidence="5">
    <location>
        <begin position="25"/>
        <end position="179"/>
    </location>
</feature>